<dbReference type="Proteomes" id="UP000698800">
    <property type="component" value="Unassembled WGS sequence"/>
</dbReference>
<feature type="compositionally biased region" description="Low complexity" evidence="1">
    <location>
        <begin position="122"/>
        <end position="146"/>
    </location>
</feature>
<name>A0A9P8IDC0_9PEZI</name>
<keyword evidence="3" id="KW-1185">Reference proteome</keyword>
<evidence type="ECO:0000313" key="2">
    <source>
        <dbReference type="EMBL" id="KAH0543500.1"/>
    </source>
</evidence>
<evidence type="ECO:0000313" key="3">
    <source>
        <dbReference type="Proteomes" id="UP000698800"/>
    </source>
</evidence>
<gene>
    <name evidence="2" type="ORF">FGG08_002168</name>
</gene>
<feature type="compositionally biased region" description="Polar residues" evidence="1">
    <location>
        <begin position="56"/>
        <end position="75"/>
    </location>
</feature>
<feature type="compositionally biased region" description="Basic and acidic residues" evidence="1">
    <location>
        <begin position="318"/>
        <end position="342"/>
    </location>
</feature>
<dbReference type="PANTHER" id="PTHR13464:SF0">
    <property type="entry name" value="SAP30-BINDING PROTEIN"/>
    <property type="match status" value="1"/>
</dbReference>
<proteinExistence type="predicted"/>
<protein>
    <submittedName>
        <fullName evidence="2">Uncharacterized protein</fullName>
    </submittedName>
</protein>
<feature type="compositionally biased region" description="Polar residues" evidence="1">
    <location>
        <begin position="275"/>
        <end position="291"/>
    </location>
</feature>
<dbReference type="PANTHER" id="PTHR13464">
    <property type="entry name" value="TRANSCRIPTIONAL REGULATOR PROTEIN HCNGP"/>
    <property type="match status" value="1"/>
</dbReference>
<reference evidence="2" key="1">
    <citation type="submission" date="2021-03" db="EMBL/GenBank/DDBJ databases">
        <title>Comparative genomics and phylogenomic investigation of the class Geoglossomycetes provide insights into ecological specialization and systematics.</title>
        <authorList>
            <person name="Melie T."/>
            <person name="Pirro S."/>
            <person name="Miller A.N."/>
            <person name="Quandt A."/>
        </authorList>
    </citation>
    <scope>NUCLEOTIDE SEQUENCE</scope>
    <source>
        <strain evidence="2">GBOQ0MN5Z8</strain>
    </source>
</reference>
<evidence type="ECO:0000256" key="1">
    <source>
        <dbReference type="SAM" id="MobiDB-lite"/>
    </source>
</evidence>
<dbReference type="InterPro" id="IPR012479">
    <property type="entry name" value="SAP30BP"/>
</dbReference>
<feature type="compositionally biased region" description="Pro residues" evidence="1">
    <location>
        <begin position="154"/>
        <end position="172"/>
    </location>
</feature>
<feature type="region of interest" description="Disordered" evidence="1">
    <location>
        <begin position="43"/>
        <end position="173"/>
    </location>
</feature>
<organism evidence="2 3">
    <name type="scientific">Glutinoglossum americanum</name>
    <dbReference type="NCBI Taxonomy" id="1670608"/>
    <lineage>
        <taxon>Eukaryota</taxon>
        <taxon>Fungi</taxon>
        <taxon>Dikarya</taxon>
        <taxon>Ascomycota</taxon>
        <taxon>Pezizomycotina</taxon>
        <taxon>Geoglossomycetes</taxon>
        <taxon>Geoglossales</taxon>
        <taxon>Geoglossaceae</taxon>
        <taxon>Glutinoglossum</taxon>
    </lineage>
</organism>
<dbReference type="OrthoDB" id="1714508at2759"/>
<dbReference type="AlphaFoldDB" id="A0A9P8IDC0"/>
<feature type="region of interest" description="Disordered" evidence="1">
    <location>
        <begin position="271"/>
        <end position="355"/>
    </location>
</feature>
<dbReference type="EMBL" id="JAGHQL010000031">
    <property type="protein sequence ID" value="KAH0543500.1"/>
    <property type="molecule type" value="Genomic_DNA"/>
</dbReference>
<dbReference type="GO" id="GO:0006355">
    <property type="term" value="P:regulation of DNA-templated transcription"/>
    <property type="evidence" value="ECO:0007669"/>
    <property type="project" value="InterPro"/>
</dbReference>
<dbReference type="GO" id="GO:0005634">
    <property type="term" value="C:nucleus"/>
    <property type="evidence" value="ECO:0007669"/>
    <property type="project" value="TreeGrafter"/>
</dbReference>
<comment type="caution">
    <text evidence="2">The sequence shown here is derived from an EMBL/GenBank/DDBJ whole genome shotgun (WGS) entry which is preliminary data.</text>
</comment>
<dbReference type="Pfam" id="PF07818">
    <property type="entry name" value="HCNGP"/>
    <property type="match status" value="1"/>
</dbReference>
<accession>A0A9P8IDC0</accession>
<sequence>MPIRLIALTLIKSKTAAHADPRQLSLIAYSRYDMLGLGAYESDDGEDNASNDRNTDVTQQRALPTNQNATSTVSNPKEGRSGPEPNGFSSKHRDPNPVVHITQEDDKDGLPIGADIGPMVGPSVPSPASSETTSSRPTSPFSLSRSLIRDLTLPPVPDLNIPPSPPGSPPPSTTAKFAHFLELKKQGIHFNEKLARSSALKNPSLLQKLMGFAGIEGQAQYISTLPKETWDPEAFPIWGYKEELAKSQQEITKRLEDERAKEIREAIDFVPATASGESSRGGTPGVSSSMKSLGRSAAERVMAGLDREKTRSPLVPDGGKRREMERRGRGIDEKGQDQGRDQETEDGERVSGTMIEDDSVMKDLVCFSSFVHLQSHMKLAASTREAKISI</sequence>